<keyword evidence="2" id="KW-1185">Reference proteome</keyword>
<sequence>MSFLVLLAHFKEPRRSFGTRGATVSISSLRGTECPLMRAGFSKLDLTWRGVDEGFDPVEKEDTTDPPGLGLRGGVEILRTQQTLIHKIEVEITNGRELQRNLTSMRELLVVELDRTTSSTERVEIQQRISRIDILLTQVRTRTDETELRFREFLQRVSTGQIRTETESQTLLQAIWSGYHKSLRNLVRHCAGYLTSIVRGVTGALANYGMGILDFYRLKFQPLELAIDALTGKGSFAKPIKGIIGRR</sequence>
<name>A0A9J6E9S8_RHIMP</name>
<dbReference type="Proteomes" id="UP000821866">
    <property type="component" value="Chromosome 3"/>
</dbReference>
<accession>A0A9J6E9S8</accession>
<reference evidence="1" key="1">
    <citation type="journal article" date="2020" name="Cell">
        <title>Large-Scale Comparative Analyses of Tick Genomes Elucidate Their Genetic Diversity and Vector Capacities.</title>
        <authorList>
            <consortium name="Tick Genome and Microbiome Consortium (TIGMIC)"/>
            <person name="Jia N."/>
            <person name="Wang J."/>
            <person name="Shi W."/>
            <person name="Du L."/>
            <person name="Sun Y."/>
            <person name="Zhan W."/>
            <person name="Jiang J.F."/>
            <person name="Wang Q."/>
            <person name="Zhang B."/>
            <person name="Ji P."/>
            <person name="Bell-Sakyi L."/>
            <person name="Cui X.M."/>
            <person name="Yuan T.T."/>
            <person name="Jiang B.G."/>
            <person name="Yang W.F."/>
            <person name="Lam T.T."/>
            <person name="Chang Q.C."/>
            <person name="Ding S.J."/>
            <person name="Wang X.J."/>
            <person name="Zhu J.G."/>
            <person name="Ruan X.D."/>
            <person name="Zhao L."/>
            <person name="Wei J.T."/>
            <person name="Ye R.Z."/>
            <person name="Que T.C."/>
            <person name="Du C.H."/>
            <person name="Zhou Y.H."/>
            <person name="Cheng J.X."/>
            <person name="Dai P.F."/>
            <person name="Guo W.B."/>
            <person name="Han X.H."/>
            <person name="Huang E.J."/>
            <person name="Li L.F."/>
            <person name="Wei W."/>
            <person name="Gao Y.C."/>
            <person name="Liu J.Z."/>
            <person name="Shao H.Z."/>
            <person name="Wang X."/>
            <person name="Wang C.C."/>
            <person name="Yang T.C."/>
            <person name="Huo Q.B."/>
            <person name="Li W."/>
            <person name="Chen H.Y."/>
            <person name="Chen S.E."/>
            <person name="Zhou L.G."/>
            <person name="Ni X.B."/>
            <person name="Tian J.H."/>
            <person name="Sheng Y."/>
            <person name="Liu T."/>
            <person name="Pan Y.S."/>
            <person name="Xia L.Y."/>
            <person name="Li J."/>
            <person name="Zhao F."/>
            <person name="Cao W.C."/>
        </authorList>
    </citation>
    <scope>NUCLEOTIDE SEQUENCE</scope>
    <source>
        <strain evidence="1">Rmic-2018</strain>
    </source>
</reference>
<gene>
    <name evidence="1" type="ORF">HPB51_012724</name>
</gene>
<reference evidence="1" key="2">
    <citation type="submission" date="2021-09" db="EMBL/GenBank/DDBJ databases">
        <authorList>
            <person name="Jia N."/>
            <person name="Wang J."/>
            <person name="Shi W."/>
            <person name="Du L."/>
            <person name="Sun Y."/>
            <person name="Zhan W."/>
            <person name="Jiang J."/>
            <person name="Wang Q."/>
            <person name="Zhang B."/>
            <person name="Ji P."/>
            <person name="Sakyi L.B."/>
            <person name="Cui X."/>
            <person name="Yuan T."/>
            <person name="Jiang B."/>
            <person name="Yang W."/>
            <person name="Lam T.T.-Y."/>
            <person name="Chang Q."/>
            <person name="Ding S."/>
            <person name="Wang X."/>
            <person name="Zhu J."/>
            <person name="Ruan X."/>
            <person name="Zhao L."/>
            <person name="Wei J."/>
            <person name="Que T."/>
            <person name="Du C."/>
            <person name="Cheng J."/>
            <person name="Dai P."/>
            <person name="Han X."/>
            <person name="Huang E."/>
            <person name="Gao Y."/>
            <person name="Liu J."/>
            <person name="Shao H."/>
            <person name="Ye R."/>
            <person name="Li L."/>
            <person name="Wei W."/>
            <person name="Wang X."/>
            <person name="Wang C."/>
            <person name="Huo Q."/>
            <person name="Li W."/>
            <person name="Guo W."/>
            <person name="Chen H."/>
            <person name="Chen S."/>
            <person name="Zhou L."/>
            <person name="Zhou L."/>
            <person name="Ni X."/>
            <person name="Tian J."/>
            <person name="Zhou Y."/>
            <person name="Sheng Y."/>
            <person name="Liu T."/>
            <person name="Pan Y."/>
            <person name="Xia L."/>
            <person name="Li J."/>
            <person name="Zhao F."/>
            <person name="Cao W."/>
        </authorList>
    </citation>
    <scope>NUCLEOTIDE SEQUENCE</scope>
    <source>
        <strain evidence="1">Rmic-2018</strain>
        <tissue evidence="1">Larvae</tissue>
    </source>
</reference>
<organism evidence="1 2">
    <name type="scientific">Rhipicephalus microplus</name>
    <name type="common">Cattle tick</name>
    <name type="synonym">Boophilus microplus</name>
    <dbReference type="NCBI Taxonomy" id="6941"/>
    <lineage>
        <taxon>Eukaryota</taxon>
        <taxon>Metazoa</taxon>
        <taxon>Ecdysozoa</taxon>
        <taxon>Arthropoda</taxon>
        <taxon>Chelicerata</taxon>
        <taxon>Arachnida</taxon>
        <taxon>Acari</taxon>
        <taxon>Parasitiformes</taxon>
        <taxon>Ixodida</taxon>
        <taxon>Ixodoidea</taxon>
        <taxon>Ixodidae</taxon>
        <taxon>Rhipicephalinae</taxon>
        <taxon>Rhipicephalus</taxon>
        <taxon>Boophilus</taxon>
    </lineage>
</organism>
<dbReference type="AlphaFoldDB" id="A0A9J6E9S8"/>
<protein>
    <submittedName>
        <fullName evidence="1">Uncharacterized protein</fullName>
    </submittedName>
</protein>
<dbReference type="VEuPathDB" id="VectorBase:LOC119164766"/>
<dbReference type="EMBL" id="JABSTU010000005">
    <property type="protein sequence ID" value="KAH8031036.1"/>
    <property type="molecule type" value="Genomic_DNA"/>
</dbReference>
<evidence type="ECO:0000313" key="1">
    <source>
        <dbReference type="EMBL" id="KAH8031036.1"/>
    </source>
</evidence>
<evidence type="ECO:0000313" key="2">
    <source>
        <dbReference type="Proteomes" id="UP000821866"/>
    </source>
</evidence>
<proteinExistence type="predicted"/>
<comment type="caution">
    <text evidence="1">The sequence shown here is derived from an EMBL/GenBank/DDBJ whole genome shotgun (WGS) entry which is preliminary data.</text>
</comment>